<comment type="caution">
    <text evidence="3">The sequence shown here is derived from an EMBL/GenBank/DDBJ whole genome shotgun (WGS) entry which is preliminary data.</text>
</comment>
<keyword evidence="2" id="KW-0472">Membrane</keyword>
<evidence type="ECO:0000256" key="1">
    <source>
        <dbReference type="SAM" id="MobiDB-lite"/>
    </source>
</evidence>
<dbReference type="EMBL" id="JAZHXI010000009">
    <property type="protein sequence ID" value="KAL2068407.1"/>
    <property type="molecule type" value="Genomic_DNA"/>
</dbReference>
<keyword evidence="2" id="KW-0812">Transmembrane</keyword>
<gene>
    <name evidence="3" type="ORF">VTL71DRAFT_16505</name>
</gene>
<feature type="transmembrane region" description="Helical" evidence="2">
    <location>
        <begin position="69"/>
        <end position="88"/>
    </location>
</feature>
<evidence type="ECO:0000313" key="4">
    <source>
        <dbReference type="Proteomes" id="UP001595075"/>
    </source>
</evidence>
<name>A0ABR4CEM0_9HELO</name>
<evidence type="ECO:0000313" key="3">
    <source>
        <dbReference type="EMBL" id="KAL2068407.1"/>
    </source>
</evidence>
<accession>A0ABR4CEM0</accession>
<proteinExistence type="predicted"/>
<keyword evidence="2" id="KW-1133">Transmembrane helix</keyword>
<protein>
    <submittedName>
        <fullName evidence="3">Uncharacterized protein</fullName>
    </submittedName>
</protein>
<keyword evidence="4" id="KW-1185">Reference proteome</keyword>
<dbReference type="Proteomes" id="UP001595075">
    <property type="component" value="Unassembled WGS sequence"/>
</dbReference>
<feature type="compositionally biased region" description="Basic residues" evidence="1">
    <location>
        <begin position="12"/>
        <end position="23"/>
    </location>
</feature>
<organism evidence="3 4">
    <name type="scientific">Oculimacula yallundae</name>
    <dbReference type="NCBI Taxonomy" id="86028"/>
    <lineage>
        <taxon>Eukaryota</taxon>
        <taxon>Fungi</taxon>
        <taxon>Dikarya</taxon>
        <taxon>Ascomycota</taxon>
        <taxon>Pezizomycotina</taxon>
        <taxon>Leotiomycetes</taxon>
        <taxon>Helotiales</taxon>
        <taxon>Ploettnerulaceae</taxon>
        <taxon>Oculimacula</taxon>
    </lineage>
</organism>
<sequence length="166" mass="18421">MPLPSPLSPRSPRQRRSSSRSTRHVTFASTDNDDDADTSPRRSYPPTPTRFPRKSSFSSFSNDDDQPSWANYLAFLLILAVITASLAADYAFAKEDQTPFACHVPFHGGWEKCAVTGVGREKVKKVLVAVRVSPEEIESSSRVSASLSSAMFPRETVETLYVETLY</sequence>
<evidence type="ECO:0000256" key="2">
    <source>
        <dbReference type="SAM" id="Phobius"/>
    </source>
</evidence>
<feature type="region of interest" description="Disordered" evidence="1">
    <location>
        <begin position="1"/>
        <end position="63"/>
    </location>
</feature>
<reference evidence="3 4" key="1">
    <citation type="journal article" date="2024" name="Commun. Biol.">
        <title>Comparative genomic analysis of thermophilic fungi reveals convergent evolutionary adaptations and gene losses.</title>
        <authorList>
            <person name="Steindorff A.S."/>
            <person name="Aguilar-Pontes M.V."/>
            <person name="Robinson A.J."/>
            <person name="Andreopoulos B."/>
            <person name="LaButti K."/>
            <person name="Kuo A."/>
            <person name="Mondo S."/>
            <person name="Riley R."/>
            <person name="Otillar R."/>
            <person name="Haridas S."/>
            <person name="Lipzen A."/>
            <person name="Grimwood J."/>
            <person name="Schmutz J."/>
            <person name="Clum A."/>
            <person name="Reid I.D."/>
            <person name="Moisan M.C."/>
            <person name="Butler G."/>
            <person name="Nguyen T.T.M."/>
            <person name="Dewar K."/>
            <person name="Conant G."/>
            <person name="Drula E."/>
            <person name="Henrissat B."/>
            <person name="Hansel C."/>
            <person name="Singer S."/>
            <person name="Hutchinson M.I."/>
            <person name="de Vries R.P."/>
            <person name="Natvig D.O."/>
            <person name="Powell A.J."/>
            <person name="Tsang A."/>
            <person name="Grigoriev I.V."/>
        </authorList>
    </citation>
    <scope>NUCLEOTIDE SEQUENCE [LARGE SCALE GENOMIC DNA]</scope>
    <source>
        <strain evidence="3 4">CBS 494.80</strain>
    </source>
</reference>